<dbReference type="SUPFAM" id="SSF161098">
    <property type="entry name" value="MetI-like"/>
    <property type="match status" value="1"/>
</dbReference>
<dbReference type="PANTHER" id="PTHR42929">
    <property type="entry name" value="INNER MEMBRANE ABC TRANSPORTER PERMEASE PROTEIN YDCU-RELATED-RELATED"/>
    <property type="match status" value="1"/>
</dbReference>
<evidence type="ECO:0000313" key="10">
    <source>
        <dbReference type="EMBL" id="TFB82117.1"/>
    </source>
</evidence>
<feature type="transmembrane region" description="Helical" evidence="8">
    <location>
        <begin position="105"/>
        <end position="128"/>
    </location>
</feature>
<keyword evidence="5 8" id="KW-0812">Transmembrane</keyword>
<dbReference type="EMBL" id="SOFE01000027">
    <property type="protein sequence ID" value="TFB82117.1"/>
    <property type="molecule type" value="Genomic_DNA"/>
</dbReference>
<gene>
    <name evidence="10" type="ORF">E3O11_15645</name>
</gene>
<accession>A0A4R8VGM5</accession>
<comment type="caution">
    <text evidence="10">The sequence shown here is derived from an EMBL/GenBank/DDBJ whole genome shotgun (WGS) entry which is preliminary data.</text>
</comment>
<evidence type="ECO:0000256" key="7">
    <source>
        <dbReference type="ARBA" id="ARBA00023136"/>
    </source>
</evidence>
<dbReference type="AlphaFoldDB" id="A0A4R8VGM5"/>
<dbReference type="GO" id="GO:0005886">
    <property type="term" value="C:plasma membrane"/>
    <property type="evidence" value="ECO:0007669"/>
    <property type="project" value="UniProtKB-SubCell"/>
</dbReference>
<evidence type="ECO:0000256" key="5">
    <source>
        <dbReference type="ARBA" id="ARBA00022692"/>
    </source>
</evidence>
<keyword evidence="7 8" id="KW-0472">Membrane</keyword>
<name>A0A4R8VGM5_9MICO</name>
<dbReference type="Gene3D" id="1.10.3720.10">
    <property type="entry name" value="MetI-like"/>
    <property type="match status" value="1"/>
</dbReference>
<dbReference type="PANTHER" id="PTHR42929:SF1">
    <property type="entry name" value="INNER MEMBRANE ABC TRANSPORTER PERMEASE PROTEIN YDCU-RELATED"/>
    <property type="match status" value="1"/>
</dbReference>
<evidence type="ECO:0000256" key="3">
    <source>
        <dbReference type="ARBA" id="ARBA00022448"/>
    </source>
</evidence>
<comment type="similarity">
    <text evidence="2">Belongs to the binding-protein-dependent transport system permease family. CysTW subfamily.</text>
</comment>
<evidence type="ECO:0000256" key="1">
    <source>
        <dbReference type="ARBA" id="ARBA00004651"/>
    </source>
</evidence>
<proteinExistence type="inferred from homology"/>
<evidence type="ECO:0000259" key="9">
    <source>
        <dbReference type="PROSITE" id="PS50928"/>
    </source>
</evidence>
<dbReference type="InterPro" id="IPR000515">
    <property type="entry name" value="MetI-like"/>
</dbReference>
<reference evidence="10 11" key="1">
    <citation type="submission" date="2019-03" db="EMBL/GenBank/DDBJ databases">
        <title>Genomics of glacier-inhabiting Cryobacterium strains.</title>
        <authorList>
            <person name="Liu Q."/>
            <person name="Xin Y.-H."/>
        </authorList>
    </citation>
    <scope>NUCLEOTIDE SEQUENCE [LARGE SCALE GENOMIC DNA]</scope>
    <source>
        <strain evidence="10 11">Hh34</strain>
    </source>
</reference>
<feature type="transmembrane region" description="Helical" evidence="8">
    <location>
        <begin position="190"/>
        <end position="212"/>
    </location>
</feature>
<evidence type="ECO:0000256" key="2">
    <source>
        <dbReference type="ARBA" id="ARBA00007069"/>
    </source>
</evidence>
<comment type="subcellular location">
    <subcellularLocation>
        <location evidence="1">Cell membrane</location>
        <topology evidence="1">Multi-pass membrane protein</topology>
    </subcellularLocation>
</comment>
<evidence type="ECO:0000313" key="11">
    <source>
        <dbReference type="Proteomes" id="UP000297963"/>
    </source>
</evidence>
<sequence>MRGRAAAFGLLPFAVYVLLFLAVPTLIAIGTGFFDNTGAFTLATVAALGDPVVLTTFFNSFWLSALTAVVGAVVGAVVCYALLGARPDGPLRTTIDSLSGVLAQFGGVMLAFAFVATIGIQGMVTLYLRDTFGLDIFENGVWLYSTTGLILPYIYFQVPLMIITFMPALQALKPQWAEANATLGGSTASYWFRIAFPVLAPSFIGSLLLLFANAFSSYATAAALVSQGSQIVPLQIRAALTSETLLGRENLAGALALGMIVVMAVVMVGYSALQSRAARWQQ</sequence>
<feature type="transmembrane region" description="Helical" evidence="8">
    <location>
        <begin position="148"/>
        <end position="169"/>
    </location>
</feature>
<feature type="domain" description="ABC transmembrane type-1" evidence="9">
    <location>
        <begin position="57"/>
        <end position="272"/>
    </location>
</feature>
<keyword evidence="6 8" id="KW-1133">Transmembrane helix</keyword>
<evidence type="ECO:0000256" key="6">
    <source>
        <dbReference type="ARBA" id="ARBA00022989"/>
    </source>
</evidence>
<dbReference type="InterPro" id="IPR035906">
    <property type="entry name" value="MetI-like_sf"/>
</dbReference>
<protein>
    <submittedName>
        <fullName evidence="10">ABC transporter permease subunit</fullName>
    </submittedName>
</protein>
<keyword evidence="3" id="KW-0813">Transport</keyword>
<feature type="transmembrane region" description="Helical" evidence="8">
    <location>
        <begin position="251"/>
        <end position="273"/>
    </location>
</feature>
<dbReference type="Proteomes" id="UP000297963">
    <property type="component" value="Unassembled WGS sequence"/>
</dbReference>
<feature type="transmembrane region" description="Helical" evidence="8">
    <location>
        <begin position="61"/>
        <end position="84"/>
    </location>
</feature>
<evidence type="ECO:0000256" key="4">
    <source>
        <dbReference type="ARBA" id="ARBA00022475"/>
    </source>
</evidence>
<dbReference type="GO" id="GO:0055085">
    <property type="term" value="P:transmembrane transport"/>
    <property type="evidence" value="ECO:0007669"/>
    <property type="project" value="InterPro"/>
</dbReference>
<organism evidence="10 11">
    <name type="scientific">Cryobacterium levicorallinum</name>
    <dbReference type="NCBI Taxonomy" id="995038"/>
    <lineage>
        <taxon>Bacteria</taxon>
        <taxon>Bacillati</taxon>
        <taxon>Actinomycetota</taxon>
        <taxon>Actinomycetes</taxon>
        <taxon>Micrococcales</taxon>
        <taxon>Microbacteriaceae</taxon>
        <taxon>Cryobacterium</taxon>
    </lineage>
</organism>
<dbReference type="PROSITE" id="PS50928">
    <property type="entry name" value="ABC_TM1"/>
    <property type="match status" value="1"/>
</dbReference>
<evidence type="ECO:0000256" key="8">
    <source>
        <dbReference type="SAM" id="Phobius"/>
    </source>
</evidence>
<keyword evidence="4" id="KW-1003">Cell membrane</keyword>